<dbReference type="Pfam" id="PF06568">
    <property type="entry name" value="YjiS-like"/>
    <property type="match status" value="1"/>
</dbReference>
<comment type="caution">
    <text evidence="2">The sequence shown here is derived from an EMBL/GenBank/DDBJ whole genome shotgun (WGS) entry which is preliminary data.</text>
</comment>
<dbReference type="Proteomes" id="UP000077173">
    <property type="component" value="Unassembled WGS sequence"/>
</dbReference>
<reference evidence="2 3" key="1">
    <citation type="submission" date="2016-02" db="EMBL/GenBank/DDBJ databases">
        <title>Draft genome sequence of the strain BR 10247T Bradyrhizobium neotropicale isolated from nodules of Centrolobium paraense.</title>
        <authorList>
            <person name="Simoes-Araujo J.L."/>
            <person name="Barauna A.C."/>
            <person name="Silva K."/>
            <person name="Zilli J.E."/>
        </authorList>
    </citation>
    <scope>NUCLEOTIDE SEQUENCE [LARGE SCALE GENOMIC DNA]</scope>
    <source>
        <strain evidence="2 3">BR 10247</strain>
    </source>
</reference>
<accession>A0A176YQX2</accession>
<evidence type="ECO:0000313" key="2">
    <source>
        <dbReference type="EMBL" id="OAF09320.1"/>
    </source>
</evidence>
<organism evidence="2 3">
    <name type="scientific">Bradyrhizobium neotropicale</name>
    <dbReference type="NCBI Taxonomy" id="1497615"/>
    <lineage>
        <taxon>Bacteria</taxon>
        <taxon>Pseudomonadati</taxon>
        <taxon>Pseudomonadota</taxon>
        <taxon>Alphaproteobacteria</taxon>
        <taxon>Hyphomicrobiales</taxon>
        <taxon>Nitrobacteraceae</taxon>
        <taxon>Bradyrhizobium</taxon>
    </lineage>
</organism>
<dbReference type="EMBL" id="LSEF01000098">
    <property type="protein sequence ID" value="OAF09320.1"/>
    <property type="molecule type" value="Genomic_DNA"/>
</dbReference>
<dbReference type="AlphaFoldDB" id="A0A176YQX2"/>
<keyword evidence="3" id="KW-1185">Reference proteome</keyword>
<proteinExistence type="predicted"/>
<evidence type="ECO:0000259" key="1">
    <source>
        <dbReference type="Pfam" id="PF06568"/>
    </source>
</evidence>
<evidence type="ECO:0000313" key="3">
    <source>
        <dbReference type="Proteomes" id="UP000077173"/>
    </source>
</evidence>
<feature type="domain" description="YjiS-like" evidence="1">
    <location>
        <begin position="23"/>
        <end position="56"/>
    </location>
</feature>
<gene>
    <name evidence="2" type="ORF">AXW67_26465</name>
</gene>
<sequence length="67" mass="7942">MSTCTTNSMTNHHAHGLIDQISETLHVWHERYRTRRELAQWTTRDLQDVGLSWADVAYEADKPFWRA</sequence>
<dbReference type="GeneID" id="32583662"/>
<name>A0A176YQX2_9BRAD</name>
<dbReference type="InterPro" id="IPR009506">
    <property type="entry name" value="YjiS-like"/>
</dbReference>
<protein>
    <recommendedName>
        <fullName evidence="1">YjiS-like domain-containing protein</fullName>
    </recommendedName>
</protein>
<dbReference type="RefSeq" id="WP_063681278.1">
    <property type="nucleotide sequence ID" value="NZ_LSEF01000098.1"/>
</dbReference>